<sequence>MKLQHLVVALLAAGATSAFAADTYNIDPTHTYPSFEADHMGLSVWRGKFGKTKGTVTLDRAAKTGALDISIDAASIDFGFDKMNSHARGADMFNVEKFPAVTYKSTSFKFDGDKLVAVDGELTMLGVTKPVQLSVNKFRCIIHPRLKREVCGADASAEFKRTDFGLNYATPAFAPEVKLAIQVEAIKAE</sequence>
<dbReference type="PANTHER" id="PTHR34406">
    <property type="entry name" value="PROTEIN YCEI"/>
    <property type="match status" value="1"/>
</dbReference>
<feature type="chain" id="PRO_5045564788" evidence="1">
    <location>
        <begin position="21"/>
        <end position="189"/>
    </location>
</feature>
<keyword evidence="4" id="KW-1185">Reference proteome</keyword>
<dbReference type="SMART" id="SM00867">
    <property type="entry name" value="YceI"/>
    <property type="match status" value="1"/>
</dbReference>
<dbReference type="InterPro" id="IPR007372">
    <property type="entry name" value="Lipid/polyisoprenoid-bd_YceI"/>
</dbReference>
<comment type="caution">
    <text evidence="3">The sequence shown here is derived from an EMBL/GenBank/DDBJ whole genome shotgun (WGS) entry which is preliminary data.</text>
</comment>
<reference evidence="3 4" key="1">
    <citation type="submission" date="2022-10" db="EMBL/GenBank/DDBJ databases">
        <title>Janthinobacterium sp. hw3 Genome sequencing.</title>
        <authorList>
            <person name="Park S."/>
        </authorList>
    </citation>
    <scope>NUCLEOTIDE SEQUENCE [LARGE SCALE GENOMIC DNA]</scope>
    <source>
        <strain evidence="4">hw3</strain>
    </source>
</reference>
<keyword evidence="1" id="KW-0732">Signal</keyword>
<proteinExistence type="predicted"/>
<evidence type="ECO:0000259" key="2">
    <source>
        <dbReference type="SMART" id="SM00867"/>
    </source>
</evidence>
<dbReference type="RefSeq" id="WP_273672637.1">
    <property type="nucleotide sequence ID" value="NZ_JAQQXR010000007.1"/>
</dbReference>
<accession>A0ABT5K398</accession>
<protein>
    <submittedName>
        <fullName evidence="3">YceI family protein</fullName>
    </submittedName>
</protein>
<evidence type="ECO:0000313" key="3">
    <source>
        <dbReference type="EMBL" id="MDC8759458.1"/>
    </source>
</evidence>
<feature type="signal peptide" evidence="1">
    <location>
        <begin position="1"/>
        <end position="20"/>
    </location>
</feature>
<dbReference type="Proteomes" id="UP001221208">
    <property type="component" value="Unassembled WGS sequence"/>
</dbReference>
<dbReference type="SUPFAM" id="SSF101874">
    <property type="entry name" value="YceI-like"/>
    <property type="match status" value="1"/>
</dbReference>
<gene>
    <name evidence="3" type="ORF">OIK44_17890</name>
</gene>
<organism evidence="3 4">
    <name type="scientific">Janthinobacterium fluminis</name>
    <dbReference type="NCBI Taxonomy" id="2987524"/>
    <lineage>
        <taxon>Bacteria</taxon>
        <taxon>Pseudomonadati</taxon>
        <taxon>Pseudomonadota</taxon>
        <taxon>Betaproteobacteria</taxon>
        <taxon>Burkholderiales</taxon>
        <taxon>Oxalobacteraceae</taxon>
        <taxon>Janthinobacterium</taxon>
    </lineage>
</organism>
<dbReference type="Gene3D" id="2.40.128.110">
    <property type="entry name" value="Lipid/polyisoprenoid-binding, YceI-like"/>
    <property type="match status" value="1"/>
</dbReference>
<dbReference type="EMBL" id="JAQQXR010000007">
    <property type="protein sequence ID" value="MDC8759458.1"/>
    <property type="molecule type" value="Genomic_DNA"/>
</dbReference>
<evidence type="ECO:0000256" key="1">
    <source>
        <dbReference type="SAM" id="SignalP"/>
    </source>
</evidence>
<dbReference type="PANTHER" id="PTHR34406:SF2">
    <property type="entry name" value="PERIPLASMIC PROTEIN"/>
    <property type="match status" value="1"/>
</dbReference>
<evidence type="ECO:0000313" key="4">
    <source>
        <dbReference type="Proteomes" id="UP001221208"/>
    </source>
</evidence>
<dbReference type="InterPro" id="IPR036761">
    <property type="entry name" value="TTHA0802/YceI-like_sf"/>
</dbReference>
<name>A0ABT5K398_9BURK</name>
<dbReference type="Pfam" id="PF04264">
    <property type="entry name" value="YceI"/>
    <property type="match status" value="1"/>
</dbReference>
<feature type="domain" description="Lipid/polyisoprenoid-binding YceI-like" evidence="2">
    <location>
        <begin position="23"/>
        <end position="186"/>
    </location>
</feature>